<evidence type="ECO:0000256" key="1">
    <source>
        <dbReference type="SAM" id="MobiDB-lite"/>
    </source>
</evidence>
<dbReference type="Proteomes" id="UP000494256">
    <property type="component" value="Unassembled WGS sequence"/>
</dbReference>
<dbReference type="OrthoDB" id="552194at2759"/>
<evidence type="ECO:0000313" key="2">
    <source>
        <dbReference type="EMBL" id="CAB3252748.1"/>
    </source>
</evidence>
<comment type="caution">
    <text evidence="2">The sequence shown here is derived from an EMBL/GenBank/DDBJ whole genome shotgun (WGS) entry which is preliminary data.</text>
</comment>
<dbReference type="EMBL" id="CADEBD010000380">
    <property type="protein sequence ID" value="CAB3252748.1"/>
    <property type="molecule type" value="Genomic_DNA"/>
</dbReference>
<reference evidence="2 3" key="1">
    <citation type="submission" date="2020-04" db="EMBL/GenBank/DDBJ databases">
        <authorList>
            <person name="Wallbank WR R."/>
            <person name="Pardo Diaz C."/>
            <person name="Kozak K."/>
            <person name="Martin S."/>
            <person name="Jiggins C."/>
            <person name="Moest M."/>
            <person name="Warren A I."/>
            <person name="Byers J.R.P. K."/>
            <person name="Montejo-Kovacevich G."/>
            <person name="Yen C E."/>
        </authorList>
    </citation>
    <scope>NUCLEOTIDE SEQUENCE [LARGE SCALE GENOMIC DNA]</scope>
</reference>
<sequence length="167" mass="18290">MQPPDAEDLSHLRRSESHHQLLYVPYSTHYHYQHNDAYNAQVATARRTSITARIPITSTNNKSVGAPSTPQPNVVAQQQRGALHSFATYTDDVSRARPLQTPYQLLNRRWKANDLLFRKGGSPTISARDRISISSGRGAPEGAPAGVSPMPSVTSPMGPPQNPVITL</sequence>
<feature type="compositionally biased region" description="Pro residues" evidence="1">
    <location>
        <begin position="157"/>
        <end position="167"/>
    </location>
</feature>
<accession>A0A8S1B4A7</accession>
<proteinExistence type="predicted"/>
<name>A0A8S1B4A7_ARCPL</name>
<dbReference type="AlphaFoldDB" id="A0A8S1B4A7"/>
<organism evidence="2 3">
    <name type="scientific">Arctia plantaginis</name>
    <name type="common">Wood tiger moth</name>
    <name type="synonym">Phalaena plantaginis</name>
    <dbReference type="NCBI Taxonomy" id="874455"/>
    <lineage>
        <taxon>Eukaryota</taxon>
        <taxon>Metazoa</taxon>
        <taxon>Ecdysozoa</taxon>
        <taxon>Arthropoda</taxon>
        <taxon>Hexapoda</taxon>
        <taxon>Insecta</taxon>
        <taxon>Pterygota</taxon>
        <taxon>Neoptera</taxon>
        <taxon>Endopterygota</taxon>
        <taxon>Lepidoptera</taxon>
        <taxon>Glossata</taxon>
        <taxon>Ditrysia</taxon>
        <taxon>Noctuoidea</taxon>
        <taxon>Erebidae</taxon>
        <taxon>Arctiinae</taxon>
        <taxon>Arctia</taxon>
    </lineage>
</organism>
<evidence type="ECO:0000313" key="3">
    <source>
        <dbReference type="Proteomes" id="UP000494256"/>
    </source>
</evidence>
<protein>
    <submittedName>
        <fullName evidence="2">Uncharacterized protein</fullName>
    </submittedName>
</protein>
<gene>
    <name evidence="2" type="ORF">APLA_LOCUS14126</name>
</gene>
<feature type="region of interest" description="Disordered" evidence="1">
    <location>
        <begin position="127"/>
        <end position="167"/>
    </location>
</feature>